<dbReference type="InterPro" id="IPR045291">
    <property type="entry name" value="Complex1_LYR_LYRM9"/>
</dbReference>
<gene>
    <name evidence="4" type="ORF">EAI_01971</name>
</gene>
<dbReference type="Proteomes" id="UP000008237">
    <property type="component" value="Unassembled WGS sequence"/>
</dbReference>
<dbReference type="PANTHER" id="PTHR47061:SF1">
    <property type="entry name" value="LYR MOTIF-CONTAINING PROTEIN 9"/>
    <property type="match status" value="1"/>
</dbReference>
<dbReference type="InParanoid" id="E2B3H1"/>
<evidence type="ECO:0000313" key="4">
    <source>
        <dbReference type="EMBL" id="EFN89723.1"/>
    </source>
</evidence>
<evidence type="ECO:0000313" key="5">
    <source>
        <dbReference type="Proteomes" id="UP000008237"/>
    </source>
</evidence>
<dbReference type="OMA" id="HTWARSA"/>
<dbReference type="CDD" id="cd20269">
    <property type="entry name" value="Complex1_LYR_LYRM9"/>
    <property type="match status" value="1"/>
</dbReference>
<dbReference type="AlphaFoldDB" id="E2B3H1"/>
<dbReference type="EMBL" id="GL445346">
    <property type="protein sequence ID" value="EFN89723.1"/>
    <property type="molecule type" value="Genomic_DNA"/>
</dbReference>
<organism evidence="5">
    <name type="scientific">Harpegnathos saltator</name>
    <name type="common">Jerdon's jumping ant</name>
    <dbReference type="NCBI Taxonomy" id="610380"/>
    <lineage>
        <taxon>Eukaryota</taxon>
        <taxon>Metazoa</taxon>
        <taxon>Ecdysozoa</taxon>
        <taxon>Arthropoda</taxon>
        <taxon>Hexapoda</taxon>
        <taxon>Insecta</taxon>
        <taxon>Pterygota</taxon>
        <taxon>Neoptera</taxon>
        <taxon>Endopterygota</taxon>
        <taxon>Hymenoptera</taxon>
        <taxon>Apocrita</taxon>
        <taxon>Aculeata</taxon>
        <taxon>Formicoidea</taxon>
        <taxon>Formicidae</taxon>
        <taxon>Ponerinae</taxon>
        <taxon>Ponerini</taxon>
        <taxon>Harpegnathos</taxon>
    </lineage>
</organism>
<dbReference type="STRING" id="610380.E2B3H1"/>
<dbReference type="PANTHER" id="PTHR47061">
    <property type="entry name" value="LYR MOTIF-CONTAINING PROTEIN 9"/>
    <property type="match status" value="1"/>
</dbReference>
<feature type="domain" description="Complex 1 LYR protein" evidence="3">
    <location>
        <begin position="15"/>
        <end position="71"/>
    </location>
</feature>
<evidence type="ECO:0000259" key="3">
    <source>
        <dbReference type="Pfam" id="PF05347"/>
    </source>
</evidence>
<keyword evidence="5" id="KW-1185">Reference proteome</keyword>
<dbReference type="InterPro" id="IPR008011">
    <property type="entry name" value="Complex1_LYR_dom"/>
</dbReference>
<accession>E2B3H1</accession>
<protein>
    <recommendedName>
        <fullName evidence="2">LYR motif-containing protein 9</fullName>
    </recommendedName>
</protein>
<sequence>MANRVFVSTTVNSPKQLYKYLLRECEKLPKHTQQFYKNSVKQLLETYFQSFKQHALETDEERVQQIMERALLDAKWVIQKYSQPGTTPTPK</sequence>
<reference evidence="4 5" key="1">
    <citation type="journal article" date="2010" name="Science">
        <title>Genomic comparison of the ants Camponotus floridanus and Harpegnathos saltator.</title>
        <authorList>
            <person name="Bonasio R."/>
            <person name="Zhang G."/>
            <person name="Ye C."/>
            <person name="Mutti N.S."/>
            <person name="Fang X."/>
            <person name="Qin N."/>
            <person name="Donahue G."/>
            <person name="Yang P."/>
            <person name="Li Q."/>
            <person name="Li C."/>
            <person name="Zhang P."/>
            <person name="Huang Z."/>
            <person name="Berger S.L."/>
            <person name="Reinberg D."/>
            <person name="Wang J."/>
            <person name="Liebig J."/>
        </authorList>
    </citation>
    <scope>NUCLEOTIDE SEQUENCE [LARGE SCALE GENOMIC DNA]</scope>
    <source>
        <strain evidence="4 5">R22 G/1</strain>
    </source>
</reference>
<dbReference type="InterPro" id="IPR052151">
    <property type="entry name" value="Complex_I_LYR"/>
</dbReference>
<comment type="similarity">
    <text evidence="1">Belongs to the complex I LYR family. LYRM9 subfamily.</text>
</comment>
<dbReference type="Pfam" id="PF05347">
    <property type="entry name" value="Complex1_LYR"/>
    <property type="match status" value="1"/>
</dbReference>
<name>E2B3H1_HARSA</name>
<evidence type="ECO:0000256" key="1">
    <source>
        <dbReference type="ARBA" id="ARBA00025757"/>
    </source>
</evidence>
<proteinExistence type="inferred from homology"/>
<evidence type="ECO:0000256" key="2">
    <source>
        <dbReference type="ARBA" id="ARBA00026234"/>
    </source>
</evidence>